<feature type="DNA-binding region" description="H-T-H motif" evidence="4">
    <location>
        <begin position="28"/>
        <end position="47"/>
    </location>
</feature>
<dbReference type="InterPro" id="IPR001647">
    <property type="entry name" value="HTH_TetR"/>
</dbReference>
<dbReference type="Gene3D" id="1.10.357.10">
    <property type="entry name" value="Tetracycline Repressor, domain 2"/>
    <property type="match status" value="1"/>
</dbReference>
<proteinExistence type="predicted"/>
<dbReference type="SUPFAM" id="SSF48498">
    <property type="entry name" value="Tetracyclin repressor-like, C-terminal domain"/>
    <property type="match status" value="1"/>
</dbReference>
<dbReference type="Proteomes" id="UP001379533">
    <property type="component" value="Chromosome"/>
</dbReference>
<evidence type="ECO:0000256" key="4">
    <source>
        <dbReference type="PROSITE-ProRule" id="PRU00335"/>
    </source>
</evidence>
<dbReference type="PRINTS" id="PR00455">
    <property type="entry name" value="HTHTETR"/>
</dbReference>
<sequence length="202" mass="22814">MSKGEDTRREIIGRAFSIASELGLEGLTLGVLAERAKLSKSGLFAHFKSKEALQLEVLERAIELFVENVVVPALAKPRGEPRVKAIFERYLAWIRGSEVRDKLGGCFFMSLAHEYDDRPGPLRDRLVQSQIEWHETLAKAARLAVKEGHFRADFDEAQFTFEVIGISMAYEQSFKLFADPSAEKKARAAFEALLARSRRSRK</sequence>
<keyword evidence="1" id="KW-0805">Transcription regulation</keyword>
<dbReference type="PROSITE" id="PS50977">
    <property type="entry name" value="HTH_TETR_2"/>
    <property type="match status" value="1"/>
</dbReference>
<dbReference type="Gene3D" id="1.10.10.60">
    <property type="entry name" value="Homeodomain-like"/>
    <property type="match status" value="1"/>
</dbReference>
<dbReference type="RefSeq" id="WP_394847803.1">
    <property type="nucleotide sequence ID" value="NZ_CP089982.1"/>
</dbReference>
<evidence type="ECO:0000313" key="7">
    <source>
        <dbReference type="Proteomes" id="UP001379533"/>
    </source>
</evidence>
<dbReference type="PANTHER" id="PTHR47506">
    <property type="entry name" value="TRANSCRIPTIONAL REGULATORY PROTEIN"/>
    <property type="match status" value="1"/>
</dbReference>
<gene>
    <name evidence="6" type="ORF">LZC95_10115</name>
</gene>
<evidence type="ECO:0000256" key="1">
    <source>
        <dbReference type="ARBA" id="ARBA00023015"/>
    </source>
</evidence>
<dbReference type="Pfam" id="PF00440">
    <property type="entry name" value="TetR_N"/>
    <property type="match status" value="1"/>
</dbReference>
<dbReference type="InterPro" id="IPR009057">
    <property type="entry name" value="Homeodomain-like_sf"/>
</dbReference>
<evidence type="ECO:0000256" key="3">
    <source>
        <dbReference type="ARBA" id="ARBA00023163"/>
    </source>
</evidence>
<dbReference type="PANTHER" id="PTHR47506:SF6">
    <property type="entry name" value="HTH-TYPE TRANSCRIPTIONAL REPRESSOR NEMR"/>
    <property type="match status" value="1"/>
</dbReference>
<protein>
    <submittedName>
        <fullName evidence="6">TetR/AcrR family transcriptional regulator</fullName>
    </submittedName>
</protein>
<evidence type="ECO:0000259" key="5">
    <source>
        <dbReference type="PROSITE" id="PS50977"/>
    </source>
</evidence>
<accession>A0ABZ2KEV4</accession>
<keyword evidence="2 4" id="KW-0238">DNA-binding</keyword>
<organism evidence="6 7">
    <name type="scientific">Pendulispora brunnea</name>
    <dbReference type="NCBI Taxonomy" id="2905690"/>
    <lineage>
        <taxon>Bacteria</taxon>
        <taxon>Pseudomonadati</taxon>
        <taxon>Myxococcota</taxon>
        <taxon>Myxococcia</taxon>
        <taxon>Myxococcales</taxon>
        <taxon>Sorangiineae</taxon>
        <taxon>Pendulisporaceae</taxon>
        <taxon>Pendulispora</taxon>
    </lineage>
</organism>
<dbReference type="InterPro" id="IPR036271">
    <property type="entry name" value="Tet_transcr_reg_TetR-rel_C_sf"/>
</dbReference>
<evidence type="ECO:0000256" key="2">
    <source>
        <dbReference type="ARBA" id="ARBA00023125"/>
    </source>
</evidence>
<feature type="domain" description="HTH tetR-type" evidence="5">
    <location>
        <begin position="5"/>
        <end position="65"/>
    </location>
</feature>
<dbReference type="Pfam" id="PF16925">
    <property type="entry name" value="TetR_C_13"/>
    <property type="match status" value="1"/>
</dbReference>
<reference evidence="6 7" key="1">
    <citation type="submission" date="2021-12" db="EMBL/GenBank/DDBJ databases">
        <title>Discovery of the Pendulisporaceae a myxobacterial family with distinct sporulation behavior and unique specialized metabolism.</title>
        <authorList>
            <person name="Garcia R."/>
            <person name="Popoff A."/>
            <person name="Bader C.D."/>
            <person name="Loehr J."/>
            <person name="Walesch S."/>
            <person name="Walt C."/>
            <person name="Boldt J."/>
            <person name="Bunk B."/>
            <person name="Haeckl F.J.F.P.J."/>
            <person name="Gunesch A.P."/>
            <person name="Birkelbach J."/>
            <person name="Nuebel U."/>
            <person name="Pietschmann T."/>
            <person name="Bach T."/>
            <person name="Mueller R."/>
        </authorList>
    </citation>
    <scope>NUCLEOTIDE SEQUENCE [LARGE SCALE GENOMIC DNA]</scope>
    <source>
        <strain evidence="6 7">MSr12523</strain>
    </source>
</reference>
<keyword evidence="7" id="KW-1185">Reference proteome</keyword>
<dbReference type="InterPro" id="IPR011075">
    <property type="entry name" value="TetR_C"/>
</dbReference>
<dbReference type="SUPFAM" id="SSF46689">
    <property type="entry name" value="Homeodomain-like"/>
    <property type="match status" value="1"/>
</dbReference>
<dbReference type="EMBL" id="CP089982">
    <property type="protein sequence ID" value="WXA97188.1"/>
    <property type="molecule type" value="Genomic_DNA"/>
</dbReference>
<keyword evidence="3" id="KW-0804">Transcription</keyword>
<evidence type="ECO:0000313" key="6">
    <source>
        <dbReference type="EMBL" id="WXA97188.1"/>
    </source>
</evidence>
<name>A0ABZ2KEV4_9BACT</name>